<keyword evidence="5" id="KW-1185">Reference proteome</keyword>
<evidence type="ECO:0000313" key="4">
    <source>
        <dbReference type="Ensembl" id="ENSECRP00000014536.1"/>
    </source>
</evidence>
<organism evidence="4 5">
    <name type="scientific">Erpetoichthys calabaricus</name>
    <name type="common">Rope fish</name>
    <name type="synonym">Calamoichthys calabaricus</name>
    <dbReference type="NCBI Taxonomy" id="27687"/>
    <lineage>
        <taxon>Eukaryota</taxon>
        <taxon>Metazoa</taxon>
        <taxon>Chordata</taxon>
        <taxon>Craniata</taxon>
        <taxon>Vertebrata</taxon>
        <taxon>Euteleostomi</taxon>
        <taxon>Actinopterygii</taxon>
        <taxon>Polypteriformes</taxon>
        <taxon>Polypteridae</taxon>
        <taxon>Erpetoichthys</taxon>
    </lineage>
</organism>
<reference evidence="4" key="1">
    <citation type="submission" date="2021-06" db="EMBL/GenBank/DDBJ databases">
        <authorList>
            <consortium name="Wellcome Sanger Institute Data Sharing"/>
        </authorList>
    </citation>
    <scope>NUCLEOTIDE SEQUENCE [LARGE SCALE GENOMIC DNA]</scope>
</reference>
<reference evidence="4" key="3">
    <citation type="submission" date="2025-09" db="UniProtKB">
        <authorList>
            <consortium name="Ensembl"/>
        </authorList>
    </citation>
    <scope>IDENTIFICATION</scope>
</reference>
<dbReference type="Ensembl" id="ENSECRT00000014792.1">
    <property type="protein sequence ID" value="ENSECRP00000014536.1"/>
    <property type="gene ID" value="ENSECRG00000009698.1"/>
</dbReference>
<dbReference type="InterPro" id="IPR016186">
    <property type="entry name" value="C-type_lectin-like/link_sf"/>
</dbReference>
<proteinExistence type="predicted"/>
<evidence type="ECO:0000256" key="1">
    <source>
        <dbReference type="ARBA" id="ARBA00022734"/>
    </source>
</evidence>
<dbReference type="Gene3D" id="3.10.100.10">
    <property type="entry name" value="Mannose-Binding Protein A, subunit A"/>
    <property type="match status" value="1"/>
</dbReference>
<dbReference type="InterPro" id="IPR001304">
    <property type="entry name" value="C-type_lectin-like"/>
</dbReference>
<accession>A0A8C4SA46</accession>
<reference evidence="4" key="2">
    <citation type="submission" date="2025-08" db="UniProtKB">
        <authorList>
            <consortium name="Ensembl"/>
        </authorList>
    </citation>
    <scope>IDENTIFICATION</scope>
</reference>
<dbReference type="Pfam" id="PF03954">
    <property type="entry name" value="Lectin_N"/>
    <property type="match status" value="1"/>
</dbReference>
<dbReference type="SUPFAM" id="SSF56436">
    <property type="entry name" value="C-type lectin-like"/>
    <property type="match status" value="1"/>
</dbReference>
<keyword evidence="1" id="KW-0430">Lectin</keyword>
<dbReference type="Proteomes" id="UP000694620">
    <property type="component" value="Chromosome 3"/>
</dbReference>
<keyword evidence="2" id="KW-0812">Transmembrane</keyword>
<dbReference type="RefSeq" id="XP_028654144.1">
    <property type="nucleotide sequence ID" value="XM_028798311.2"/>
</dbReference>
<dbReference type="GeneID" id="114648958"/>
<feature type="transmembrane region" description="Helical" evidence="2">
    <location>
        <begin position="38"/>
        <end position="59"/>
    </location>
</feature>
<dbReference type="AlphaFoldDB" id="A0A8C4SA46"/>
<gene>
    <name evidence="4" type="primary">asgr1a</name>
</gene>
<dbReference type="InterPro" id="IPR033989">
    <property type="entry name" value="CD209-like_CTLD"/>
</dbReference>
<protein>
    <submittedName>
        <fullName evidence="4">Asialoglycoprotein receptor 1a</fullName>
    </submittedName>
</protein>
<dbReference type="PROSITE" id="PS50041">
    <property type="entry name" value="C_TYPE_LECTIN_2"/>
    <property type="match status" value="1"/>
</dbReference>
<dbReference type="InterPro" id="IPR016187">
    <property type="entry name" value="CTDL_fold"/>
</dbReference>
<dbReference type="CDD" id="cd03590">
    <property type="entry name" value="CLECT_DC-SIGN_like"/>
    <property type="match status" value="1"/>
</dbReference>
<evidence type="ECO:0000259" key="3">
    <source>
        <dbReference type="PROSITE" id="PS50041"/>
    </source>
</evidence>
<name>A0A8C4SA46_ERPCA</name>
<evidence type="ECO:0000256" key="2">
    <source>
        <dbReference type="SAM" id="Phobius"/>
    </source>
</evidence>
<sequence>MAHRFHDDFQSLEVDEDAEKWKRGMMTQVGQSVRSSRLLYITFAVVSIFLLAIIITIGVNNVKVQKKFEILENSITNFSASSNIDIQGLRDEDQDFKDELLKLRDTIQNIELQLVTVQRVPPASKDVNLLRSQLESLKCQFEKIQKNETSKVCCSEGWVFYSGSCYFISSDTLDWNSARDYCISWEGHLLVVDNDTEWMFVTSFTKPRYYWIGLTDERTGKWEWVDGTDYKMHSQHWKPGQPDNWRAHGLGGGEDCAHLHNDGRYNDDHCSRQYFYVCEKKNP</sequence>
<dbReference type="SMART" id="SM00034">
    <property type="entry name" value="CLECT"/>
    <property type="match status" value="1"/>
</dbReference>
<dbReference type="OrthoDB" id="2142683at2759"/>
<dbReference type="InterPro" id="IPR050111">
    <property type="entry name" value="C-type_lectin/snaclec_domain"/>
</dbReference>
<evidence type="ECO:0000313" key="5">
    <source>
        <dbReference type="Proteomes" id="UP000694620"/>
    </source>
</evidence>
<keyword evidence="2" id="KW-0472">Membrane</keyword>
<dbReference type="PANTHER" id="PTHR22803">
    <property type="entry name" value="MANNOSE, PHOSPHOLIPASE, LECTIN RECEPTOR RELATED"/>
    <property type="match status" value="1"/>
</dbReference>
<dbReference type="Pfam" id="PF00059">
    <property type="entry name" value="Lectin_C"/>
    <property type="match status" value="1"/>
</dbReference>
<dbReference type="GO" id="GO:0030246">
    <property type="term" value="F:carbohydrate binding"/>
    <property type="evidence" value="ECO:0007669"/>
    <property type="project" value="UniProtKB-KW"/>
</dbReference>
<keyword evidence="2" id="KW-1133">Transmembrane helix</keyword>
<feature type="domain" description="C-type lectin" evidence="3">
    <location>
        <begin position="161"/>
        <end position="279"/>
    </location>
</feature>
<dbReference type="RefSeq" id="XP_028654142.1">
    <property type="nucleotide sequence ID" value="XM_028798309.2"/>
</dbReference>
<dbReference type="GeneTree" id="ENSGT00940000165297"/>